<proteinExistence type="predicted"/>
<organism evidence="1 2">
    <name type="scientific">Rhizophagus irregularis</name>
    <dbReference type="NCBI Taxonomy" id="588596"/>
    <lineage>
        <taxon>Eukaryota</taxon>
        <taxon>Fungi</taxon>
        <taxon>Fungi incertae sedis</taxon>
        <taxon>Mucoromycota</taxon>
        <taxon>Glomeromycotina</taxon>
        <taxon>Glomeromycetes</taxon>
        <taxon>Glomerales</taxon>
        <taxon>Glomeraceae</taxon>
        <taxon>Rhizophagus</taxon>
    </lineage>
</organism>
<evidence type="ECO:0000313" key="1">
    <source>
        <dbReference type="EMBL" id="CAB5396095.1"/>
    </source>
</evidence>
<dbReference type="OrthoDB" id="2398766at2759"/>
<dbReference type="EMBL" id="CAGKOT010000109">
    <property type="protein sequence ID" value="CAB5396095.1"/>
    <property type="molecule type" value="Genomic_DNA"/>
</dbReference>
<reference evidence="1" key="1">
    <citation type="submission" date="2020-05" db="EMBL/GenBank/DDBJ databases">
        <authorList>
            <person name="Rincon C."/>
            <person name="Sanders R I."/>
            <person name="Robbins C."/>
            <person name="Chaturvedi A."/>
        </authorList>
    </citation>
    <scope>NUCLEOTIDE SEQUENCE</scope>
    <source>
        <strain evidence="1">CHB12</strain>
    </source>
</reference>
<gene>
    <name evidence="1" type="ORF">CHRIB12_LOCUS24169</name>
</gene>
<sequence>MFIAIFKCLTSYRTILKTAIMIISFSGKLYARKVKYQIPFSLYYYCKFGRIRNDVKKSAIVTGKGTIQL</sequence>
<name>A0A915ZYM2_9GLOM</name>
<dbReference type="Proteomes" id="UP000684084">
    <property type="component" value="Unassembled WGS sequence"/>
</dbReference>
<dbReference type="AlphaFoldDB" id="A0A915ZYM2"/>
<evidence type="ECO:0000313" key="2">
    <source>
        <dbReference type="Proteomes" id="UP000684084"/>
    </source>
</evidence>
<accession>A0A915ZYM2</accession>
<comment type="caution">
    <text evidence="1">The sequence shown here is derived from an EMBL/GenBank/DDBJ whole genome shotgun (WGS) entry which is preliminary data.</text>
</comment>
<protein>
    <submittedName>
        <fullName evidence="1">Uncharacterized protein</fullName>
    </submittedName>
</protein>